<proteinExistence type="predicted"/>
<protein>
    <submittedName>
        <fullName evidence="1">Uncharacterized protein</fullName>
    </submittedName>
</protein>
<dbReference type="AlphaFoldDB" id="A0A8A1MPM0"/>
<sequence>MDLIADISSSDQSSGWRKSTKTTEHFLSILVFRTNVLRTHWPIRLYGDSSSLKPFAKCSLIVSSSAVSKSKAARMKPAWKADKYSIANRQRVIPSSMVASGAIPGHRLILVPCQLDGASSKYSATELQEINRNSSMLLGDDDVPECRSPARPLALALRGE</sequence>
<accession>A0A8A1MPM0</accession>
<name>A0A8A1MPM0_AJECA</name>
<evidence type="ECO:0000313" key="1">
    <source>
        <dbReference type="EMBL" id="QSS66592.1"/>
    </source>
</evidence>
<dbReference type="VEuPathDB" id="FungiDB:I7I51_02781"/>
<dbReference type="EMBL" id="CP069116">
    <property type="protein sequence ID" value="QSS66592.1"/>
    <property type="molecule type" value="Genomic_DNA"/>
</dbReference>
<dbReference type="Proteomes" id="UP000663671">
    <property type="component" value="Chromosome 6"/>
</dbReference>
<reference evidence="1" key="1">
    <citation type="submission" date="2021-01" db="EMBL/GenBank/DDBJ databases">
        <title>Chromosome-level genome assembly of a human fungal pathogen reveals clustering of transcriptionally co-regulated genes.</title>
        <authorList>
            <person name="Voorhies M."/>
            <person name="Cohen S."/>
            <person name="Shea T.P."/>
            <person name="Petrus S."/>
            <person name="Munoz J.F."/>
            <person name="Poplawski S."/>
            <person name="Goldman W.E."/>
            <person name="Michael T."/>
            <person name="Cuomo C.A."/>
            <person name="Sil A."/>
            <person name="Beyhan S."/>
        </authorList>
    </citation>
    <scope>NUCLEOTIDE SEQUENCE</scope>
    <source>
        <strain evidence="1">WU24</strain>
    </source>
</reference>
<organism evidence="1 2">
    <name type="scientific">Ajellomyces capsulatus</name>
    <name type="common">Darling's disease fungus</name>
    <name type="synonym">Histoplasma capsulatum</name>
    <dbReference type="NCBI Taxonomy" id="5037"/>
    <lineage>
        <taxon>Eukaryota</taxon>
        <taxon>Fungi</taxon>
        <taxon>Dikarya</taxon>
        <taxon>Ascomycota</taxon>
        <taxon>Pezizomycotina</taxon>
        <taxon>Eurotiomycetes</taxon>
        <taxon>Eurotiomycetidae</taxon>
        <taxon>Onygenales</taxon>
        <taxon>Ajellomycetaceae</taxon>
        <taxon>Histoplasma</taxon>
    </lineage>
</organism>
<gene>
    <name evidence="1" type="ORF">I7I51_02781</name>
</gene>
<evidence type="ECO:0000313" key="2">
    <source>
        <dbReference type="Proteomes" id="UP000663671"/>
    </source>
</evidence>